<proteinExistence type="predicted"/>
<feature type="domain" description="Isochorismatase-like" evidence="2">
    <location>
        <begin position="12"/>
        <end position="179"/>
    </location>
</feature>
<sequence>MSDHLAPHWDSAALVVIDMQADFTGIEGTVEVIPQVGALASAFRAAGRPIVHIVRLYAPGSDDIDLPRRALDNPPVAPGSPGSEIIAGLPGPVPLDPALLLSGRPQTVGDDEIVLFKPRWGAFYRTDLEAWLRERGVDTVVVAGCNLPNCPRATLFEASERDFRTVIVSDAVSQTSGERLADLASIGVQVLSVGAVADSLPG</sequence>
<dbReference type="InterPro" id="IPR036380">
    <property type="entry name" value="Isochorismatase-like_sf"/>
</dbReference>
<dbReference type="PANTHER" id="PTHR43540">
    <property type="entry name" value="PEROXYUREIDOACRYLATE/UREIDOACRYLATE AMIDOHYDROLASE-RELATED"/>
    <property type="match status" value="1"/>
</dbReference>
<dbReference type="CDD" id="cd00431">
    <property type="entry name" value="cysteine_hydrolases"/>
    <property type="match status" value="1"/>
</dbReference>
<dbReference type="GO" id="GO:0016787">
    <property type="term" value="F:hydrolase activity"/>
    <property type="evidence" value="ECO:0007669"/>
    <property type="project" value="UniProtKB-KW"/>
</dbReference>
<gene>
    <name evidence="3" type="ORF">ACFQ5G_50425</name>
</gene>
<dbReference type="Gene3D" id="3.40.50.850">
    <property type="entry name" value="Isochorismatase-like"/>
    <property type="match status" value="1"/>
</dbReference>
<dbReference type="EMBL" id="JBHTMK010000070">
    <property type="protein sequence ID" value="MFD1373597.1"/>
    <property type="molecule type" value="Genomic_DNA"/>
</dbReference>
<evidence type="ECO:0000259" key="2">
    <source>
        <dbReference type="Pfam" id="PF00857"/>
    </source>
</evidence>
<keyword evidence="4" id="KW-1185">Reference proteome</keyword>
<dbReference type="RefSeq" id="WP_317796558.1">
    <property type="nucleotide sequence ID" value="NZ_AP028461.1"/>
</dbReference>
<dbReference type="InterPro" id="IPR050272">
    <property type="entry name" value="Isochorismatase-like_hydrls"/>
</dbReference>
<dbReference type="Pfam" id="PF00857">
    <property type="entry name" value="Isochorismatase"/>
    <property type="match status" value="1"/>
</dbReference>
<organism evidence="3 4">
    <name type="scientific">Actinoplanes sichuanensis</name>
    <dbReference type="NCBI Taxonomy" id="512349"/>
    <lineage>
        <taxon>Bacteria</taxon>
        <taxon>Bacillati</taxon>
        <taxon>Actinomycetota</taxon>
        <taxon>Actinomycetes</taxon>
        <taxon>Micromonosporales</taxon>
        <taxon>Micromonosporaceae</taxon>
        <taxon>Actinoplanes</taxon>
    </lineage>
</organism>
<dbReference type="Proteomes" id="UP001597183">
    <property type="component" value="Unassembled WGS sequence"/>
</dbReference>
<dbReference type="InterPro" id="IPR000868">
    <property type="entry name" value="Isochorismatase-like_dom"/>
</dbReference>
<comment type="caution">
    <text evidence="3">The sequence shown here is derived from an EMBL/GenBank/DDBJ whole genome shotgun (WGS) entry which is preliminary data.</text>
</comment>
<reference evidence="4" key="1">
    <citation type="journal article" date="2019" name="Int. J. Syst. Evol. Microbiol.">
        <title>The Global Catalogue of Microorganisms (GCM) 10K type strain sequencing project: providing services to taxonomists for standard genome sequencing and annotation.</title>
        <authorList>
            <consortium name="The Broad Institute Genomics Platform"/>
            <consortium name="The Broad Institute Genome Sequencing Center for Infectious Disease"/>
            <person name="Wu L."/>
            <person name="Ma J."/>
        </authorList>
    </citation>
    <scope>NUCLEOTIDE SEQUENCE [LARGE SCALE GENOMIC DNA]</scope>
    <source>
        <strain evidence="4">CCM 7526</strain>
    </source>
</reference>
<protein>
    <submittedName>
        <fullName evidence="3">Cysteine hydrolase family protein</fullName>
    </submittedName>
</protein>
<evidence type="ECO:0000313" key="3">
    <source>
        <dbReference type="EMBL" id="MFD1373597.1"/>
    </source>
</evidence>
<name>A0ABW4ARV6_9ACTN</name>
<evidence type="ECO:0000256" key="1">
    <source>
        <dbReference type="ARBA" id="ARBA00022801"/>
    </source>
</evidence>
<dbReference type="SUPFAM" id="SSF52499">
    <property type="entry name" value="Isochorismatase-like hydrolases"/>
    <property type="match status" value="1"/>
</dbReference>
<accession>A0ABW4ARV6</accession>
<keyword evidence="1 3" id="KW-0378">Hydrolase</keyword>
<evidence type="ECO:0000313" key="4">
    <source>
        <dbReference type="Proteomes" id="UP001597183"/>
    </source>
</evidence>